<dbReference type="InterPro" id="IPR029044">
    <property type="entry name" value="Nucleotide-diphossugar_trans"/>
</dbReference>
<dbReference type="EMBL" id="JAMXQV010000048">
    <property type="protein sequence ID" value="MCR6490554.1"/>
    <property type="molecule type" value="Genomic_DNA"/>
</dbReference>
<reference evidence="1" key="1">
    <citation type="submission" date="2022-06" db="EMBL/GenBank/DDBJ databases">
        <title>Amycolatopsis iheyaensis sp. nov., a new species of the genus Amycolatopsis isolated from soil in Iheya island, Japan.</title>
        <authorList>
            <person name="Ngamcharungchit C."/>
            <person name="Kanto H."/>
            <person name="Take A."/>
            <person name="Intra B."/>
            <person name="Matsumoto A."/>
            <person name="Panbangred W."/>
            <person name="Inahashi Y."/>
        </authorList>
    </citation>
    <scope>NUCLEOTIDE SEQUENCE</scope>
    <source>
        <strain evidence="1">OK19-0408</strain>
    </source>
</reference>
<dbReference type="InterPro" id="IPR018641">
    <property type="entry name" value="Trfase_1_rSAM/seldom-assoc"/>
</dbReference>
<dbReference type="AlphaFoldDB" id="A0A9X2SQ11"/>
<dbReference type="RefSeq" id="WP_257927121.1">
    <property type="nucleotide sequence ID" value="NZ_JAMXQV010000048.1"/>
</dbReference>
<protein>
    <submittedName>
        <fullName evidence="1">DUF2064 domain-containing protein</fullName>
    </submittedName>
</protein>
<evidence type="ECO:0000313" key="1">
    <source>
        <dbReference type="EMBL" id="MCR6490554.1"/>
    </source>
</evidence>
<dbReference type="Gene3D" id="3.90.550.10">
    <property type="entry name" value="Spore Coat Polysaccharide Biosynthesis Protein SpsA, Chain A"/>
    <property type="match status" value="1"/>
</dbReference>
<keyword evidence="2" id="KW-1185">Reference proteome</keyword>
<accession>A0A9X2SQ11</accession>
<dbReference type="SUPFAM" id="SSF53448">
    <property type="entry name" value="Nucleotide-diphospho-sugar transferases"/>
    <property type="match status" value="1"/>
</dbReference>
<evidence type="ECO:0000313" key="2">
    <source>
        <dbReference type="Proteomes" id="UP001144096"/>
    </source>
</evidence>
<comment type="caution">
    <text evidence="1">The sequence shown here is derived from an EMBL/GenBank/DDBJ whole genome shotgun (WGS) entry which is preliminary data.</text>
</comment>
<gene>
    <name evidence="1" type="ORF">M8542_47910</name>
</gene>
<sequence>MDTPVIVLVLAKAPRAGLVKTRLCPPATPRQAAQVAAASLMDTLEAVVATPGARPVLAMAGDLDDAEAAPQLRRMLDGIPVVRQRGAGLGERIAAAHSDAAALFPGQAVLQIGMDTPQVTPSLLDSCRCSLAAPDVDAVLGPADDGGWWLLGLRDPRCAAAITSVPTSRADTGERTFDALRDSGLRVCPLPRLSDVDTFDDARAVAAALPGSRFASAVGDIG</sequence>
<dbReference type="PANTHER" id="PTHR36529">
    <property type="entry name" value="SLL1095 PROTEIN"/>
    <property type="match status" value="1"/>
</dbReference>
<dbReference type="Proteomes" id="UP001144096">
    <property type="component" value="Unassembled WGS sequence"/>
</dbReference>
<name>A0A9X2SQ11_9PSEU</name>
<proteinExistence type="predicted"/>
<dbReference type="PANTHER" id="PTHR36529:SF1">
    <property type="entry name" value="GLYCOSYLTRANSFERASE"/>
    <property type="match status" value="1"/>
</dbReference>
<organism evidence="1 2">
    <name type="scientific">Amycolatopsis iheyensis</name>
    <dbReference type="NCBI Taxonomy" id="2945988"/>
    <lineage>
        <taxon>Bacteria</taxon>
        <taxon>Bacillati</taxon>
        <taxon>Actinomycetota</taxon>
        <taxon>Actinomycetes</taxon>
        <taxon>Pseudonocardiales</taxon>
        <taxon>Pseudonocardiaceae</taxon>
        <taxon>Amycolatopsis</taxon>
    </lineage>
</organism>
<dbReference type="Pfam" id="PF09837">
    <property type="entry name" value="DUF2064"/>
    <property type="match status" value="1"/>
</dbReference>